<dbReference type="AlphaFoldDB" id="A0A2M3YWY7"/>
<proteinExistence type="predicted"/>
<accession>A0A2M3YWY7</accession>
<organism evidence="2">
    <name type="scientific">Anopheles braziliensis</name>
    <dbReference type="NCBI Taxonomy" id="58242"/>
    <lineage>
        <taxon>Eukaryota</taxon>
        <taxon>Metazoa</taxon>
        <taxon>Ecdysozoa</taxon>
        <taxon>Arthropoda</taxon>
        <taxon>Hexapoda</taxon>
        <taxon>Insecta</taxon>
        <taxon>Pterygota</taxon>
        <taxon>Neoptera</taxon>
        <taxon>Endopterygota</taxon>
        <taxon>Diptera</taxon>
        <taxon>Nematocera</taxon>
        <taxon>Culicoidea</taxon>
        <taxon>Culicidae</taxon>
        <taxon>Anophelinae</taxon>
        <taxon>Anopheles</taxon>
    </lineage>
</organism>
<dbReference type="EMBL" id="GGFM01000014">
    <property type="protein sequence ID" value="MBW20765.1"/>
    <property type="molecule type" value="Transcribed_RNA"/>
</dbReference>
<feature type="signal peptide" evidence="1">
    <location>
        <begin position="1"/>
        <end position="33"/>
    </location>
</feature>
<reference evidence="2" key="1">
    <citation type="submission" date="2018-01" db="EMBL/GenBank/DDBJ databases">
        <title>An insight into the sialome of Amazonian anophelines.</title>
        <authorList>
            <person name="Ribeiro J.M."/>
            <person name="Scarpassa V."/>
            <person name="Calvo E."/>
        </authorList>
    </citation>
    <scope>NUCLEOTIDE SEQUENCE</scope>
    <source>
        <tissue evidence="2">Salivary glands</tissue>
    </source>
</reference>
<sequence>MRYSNQETTGTSRTVALLLWSATVLLCGRGAWSAQTPDPFTDAGTADGPECTVQVGSGLLKQLGTLTDAPLECSNAWTKLLLGFHYTRKNLTECVEREERTRADQSSNNFCELLLDDVRRQMRQERQRLTGESDQRIQAVQLELNAEKSRSVQLQSDVAAVQQELTKLYRDLVLTNVAIGETKHAHEYYQRYLQQKGNLSTLNEALIRTVYRKKSHQTERIDFLLDFVRHVDDADQKLAIYRLLKVELDKQGAEAAPLVMAFDASDASTEDPNHPLQALYLQTSKAIVDKWRKKIVDGEWRPVRNFAERYPEYYKRCYEMLLNVDVTTWKAMNFGKYLLLINTLPRSSFRMEAFSVVFELLRRYEKDLPLERLKLLAAHTDIFEVFIKRKGVGQEAKDRLAKVKDMFKGFKPNTEYSYYLQEYKKTKTRGV</sequence>
<protein>
    <recommendedName>
        <fullName evidence="3">Secreted protein</fullName>
    </recommendedName>
</protein>
<keyword evidence="1" id="KW-0732">Signal</keyword>
<evidence type="ECO:0000313" key="2">
    <source>
        <dbReference type="EMBL" id="MBW20765.1"/>
    </source>
</evidence>
<feature type="chain" id="PRO_5014986114" description="Secreted protein" evidence="1">
    <location>
        <begin position="34"/>
        <end position="431"/>
    </location>
</feature>
<name>A0A2M3YWY7_9DIPT</name>
<evidence type="ECO:0000256" key="1">
    <source>
        <dbReference type="SAM" id="SignalP"/>
    </source>
</evidence>
<evidence type="ECO:0008006" key="3">
    <source>
        <dbReference type="Google" id="ProtNLM"/>
    </source>
</evidence>